<dbReference type="PROSITE" id="PS50110">
    <property type="entry name" value="RESPONSE_REGULATORY"/>
    <property type="match status" value="1"/>
</dbReference>
<dbReference type="EMBL" id="JBHSKT010000006">
    <property type="protein sequence ID" value="MFC5271192.1"/>
    <property type="molecule type" value="Genomic_DNA"/>
</dbReference>
<feature type="domain" description="Response regulatory" evidence="2">
    <location>
        <begin position="4"/>
        <end position="133"/>
    </location>
</feature>
<dbReference type="PANTHER" id="PTHR44520">
    <property type="entry name" value="RESPONSE REGULATOR RCP1-RELATED"/>
    <property type="match status" value="1"/>
</dbReference>
<dbReference type="Pfam" id="PF00072">
    <property type="entry name" value="Response_reg"/>
    <property type="match status" value="1"/>
</dbReference>
<dbReference type="SUPFAM" id="SSF52172">
    <property type="entry name" value="CheY-like"/>
    <property type="match status" value="1"/>
</dbReference>
<comment type="caution">
    <text evidence="3">The sequence shown here is derived from an EMBL/GenBank/DDBJ whole genome shotgun (WGS) entry which is preliminary data.</text>
</comment>
<dbReference type="InterPro" id="IPR052893">
    <property type="entry name" value="TCS_response_regulator"/>
</dbReference>
<reference evidence="4" key="1">
    <citation type="journal article" date="2019" name="Int. J. Syst. Evol. Microbiol.">
        <title>The Global Catalogue of Microorganisms (GCM) 10K type strain sequencing project: providing services to taxonomists for standard genome sequencing and annotation.</title>
        <authorList>
            <consortium name="The Broad Institute Genomics Platform"/>
            <consortium name="The Broad Institute Genome Sequencing Center for Infectious Disease"/>
            <person name="Wu L."/>
            <person name="Ma J."/>
        </authorList>
    </citation>
    <scope>NUCLEOTIDE SEQUENCE [LARGE SCALE GENOMIC DNA]</scope>
    <source>
        <strain evidence="4">KACC 12602</strain>
    </source>
</reference>
<dbReference type="Proteomes" id="UP001596161">
    <property type="component" value="Unassembled WGS sequence"/>
</dbReference>
<dbReference type="RefSeq" id="WP_378017559.1">
    <property type="nucleotide sequence ID" value="NZ_JBHSKT010000006.1"/>
</dbReference>
<evidence type="ECO:0000259" key="2">
    <source>
        <dbReference type="PROSITE" id="PS50110"/>
    </source>
</evidence>
<sequence length="140" mass="16033">MLNKLLLIDDDDISLMICEIVIKQEKFASEVLKARNGQEGINYLKSLDSGQTDNKKPDLILLDLNMPVMNGWEFLEEFSGELEEKFPEMKVCILTSSVDPFDFSHSKIYDNVIGFISKPLTIEALNELRSNERLEANFRS</sequence>
<dbReference type="PANTHER" id="PTHR44520:SF2">
    <property type="entry name" value="RESPONSE REGULATOR RCP1"/>
    <property type="match status" value="1"/>
</dbReference>
<name>A0ABW0EBE9_9BACT</name>
<dbReference type="Gene3D" id="3.40.50.2300">
    <property type="match status" value="1"/>
</dbReference>
<evidence type="ECO:0000256" key="1">
    <source>
        <dbReference type="PROSITE-ProRule" id="PRU00169"/>
    </source>
</evidence>
<evidence type="ECO:0000313" key="4">
    <source>
        <dbReference type="Proteomes" id="UP001596161"/>
    </source>
</evidence>
<protein>
    <submittedName>
        <fullName evidence="3">Response regulator</fullName>
    </submittedName>
</protein>
<dbReference type="InterPro" id="IPR011006">
    <property type="entry name" value="CheY-like_superfamily"/>
</dbReference>
<evidence type="ECO:0000313" key="3">
    <source>
        <dbReference type="EMBL" id="MFC5271192.1"/>
    </source>
</evidence>
<keyword evidence="1" id="KW-0597">Phosphoprotein</keyword>
<proteinExistence type="predicted"/>
<accession>A0ABW0EBE9</accession>
<feature type="modified residue" description="4-aspartylphosphate" evidence="1">
    <location>
        <position position="63"/>
    </location>
</feature>
<dbReference type="SMART" id="SM00448">
    <property type="entry name" value="REC"/>
    <property type="match status" value="1"/>
</dbReference>
<dbReference type="InterPro" id="IPR001789">
    <property type="entry name" value="Sig_transdc_resp-reg_receiver"/>
</dbReference>
<keyword evidence="4" id="KW-1185">Reference proteome</keyword>
<gene>
    <name evidence="3" type="ORF">ACFPIB_11265</name>
</gene>
<organism evidence="3 4">
    <name type="scientific">Adhaeribacter terreus</name>
    <dbReference type="NCBI Taxonomy" id="529703"/>
    <lineage>
        <taxon>Bacteria</taxon>
        <taxon>Pseudomonadati</taxon>
        <taxon>Bacteroidota</taxon>
        <taxon>Cytophagia</taxon>
        <taxon>Cytophagales</taxon>
        <taxon>Hymenobacteraceae</taxon>
        <taxon>Adhaeribacter</taxon>
    </lineage>
</organism>